<dbReference type="Proteomes" id="UP000823910">
    <property type="component" value="Unassembled WGS sequence"/>
</dbReference>
<name>A0A9D2SHN2_9FIRM</name>
<protein>
    <submittedName>
        <fullName evidence="2">GNAT family N-acetyltransferase</fullName>
    </submittedName>
</protein>
<dbReference type="AlphaFoldDB" id="A0A9D2SHN2"/>
<dbReference type="SUPFAM" id="SSF55729">
    <property type="entry name" value="Acyl-CoA N-acyltransferases (Nat)"/>
    <property type="match status" value="1"/>
</dbReference>
<gene>
    <name evidence="2" type="ORF">H9704_12190</name>
</gene>
<evidence type="ECO:0000313" key="3">
    <source>
        <dbReference type="Proteomes" id="UP000823910"/>
    </source>
</evidence>
<reference evidence="2" key="1">
    <citation type="journal article" date="2021" name="PeerJ">
        <title>Extensive microbial diversity within the chicken gut microbiome revealed by metagenomics and culture.</title>
        <authorList>
            <person name="Gilroy R."/>
            <person name="Ravi A."/>
            <person name="Getino M."/>
            <person name="Pursley I."/>
            <person name="Horton D.L."/>
            <person name="Alikhan N.F."/>
            <person name="Baker D."/>
            <person name="Gharbi K."/>
            <person name="Hall N."/>
            <person name="Watson M."/>
            <person name="Adriaenssens E.M."/>
            <person name="Foster-Nyarko E."/>
            <person name="Jarju S."/>
            <person name="Secka A."/>
            <person name="Antonio M."/>
            <person name="Oren A."/>
            <person name="Chaudhuri R.R."/>
            <person name="La Ragione R."/>
            <person name="Hildebrand F."/>
            <person name="Pallen M.J."/>
        </authorList>
    </citation>
    <scope>NUCLEOTIDE SEQUENCE</scope>
    <source>
        <strain evidence="2">CHK180-15479</strain>
    </source>
</reference>
<dbReference type="GO" id="GO:0016747">
    <property type="term" value="F:acyltransferase activity, transferring groups other than amino-acyl groups"/>
    <property type="evidence" value="ECO:0007669"/>
    <property type="project" value="InterPro"/>
</dbReference>
<dbReference type="Gene3D" id="3.40.630.30">
    <property type="match status" value="1"/>
</dbReference>
<proteinExistence type="predicted"/>
<evidence type="ECO:0000259" key="1">
    <source>
        <dbReference type="PROSITE" id="PS51186"/>
    </source>
</evidence>
<dbReference type="PROSITE" id="PS51186">
    <property type="entry name" value="GNAT"/>
    <property type="match status" value="1"/>
</dbReference>
<organism evidence="2 3">
    <name type="scientific">Candidatus Enterocloster excrementipullorum</name>
    <dbReference type="NCBI Taxonomy" id="2838559"/>
    <lineage>
        <taxon>Bacteria</taxon>
        <taxon>Bacillati</taxon>
        <taxon>Bacillota</taxon>
        <taxon>Clostridia</taxon>
        <taxon>Lachnospirales</taxon>
        <taxon>Lachnospiraceae</taxon>
        <taxon>Enterocloster</taxon>
    </lineage>
</organism>
<accession>A0A9D2SHN2</accession>
<dbReference type="EMBL" id="DWWT01000065">
    <property type="protein sequence ID" value="HJC06891.1"/>
    <property type="molecule type" value="Genomic_DNA"/>
</dbReference>
<dbReference type="InterPro" id="IPR016181">
    <property type="entry name" value="Acyl_CoA_acyltransferase"/>
</dbReference>
<comment type="caution">
    <text evidence="2">The sequence shown here is derived from an EMBL/GenBank/DDBJ whole genome shotgun (WGS) entry which is preliminary data.</text>
</comment>
<reference evidence="2" key="2">
    <citation type="submission" date="2021-04" db="EMBL/GenBank/DDBJ databases">
        <authorList>
            <person name="Gilroy R."/>
        </authorList>
    </citation>
    <scope>NUCLEOTIDE SEQUENCE</scope>
    <source>
        <strain evidence="2">CHK180-15479</strain>
    </source>
</reference>
<dbReference type="Pfam" id="PF00583">
    <property type="entry name" value="Acetyltransf_1"/>
    <property type="match status" value="1"/>
</dbReference>
<dbReference type="CDD" id="cd04301">
    <property type="entry name" value="NAT_SF"/>
    <property type="match status" value="1"/>
</dbReference>
<sequence>MNYRPAKESDLPRLVSMADQAIAYFRASGIDQWQKGEPNRNGLLKSIKDRALYILEDAGEAAAMITLAQGPELSYEEIDGAWLNDAPYYAFHRVCVEGSRKGRGYASLLFSESERHVLSLGISNVRIDTHPDNRSMQRALEKSGYVRCGSLILKDGSEAGDLRLAYQKVLRPL</sequence>
<dbReference type="InterPro" id="IPR000182">
    <property type="entry name" value="GNAT_dom"/>
</dbReference>
<evidence type="ECO:0000313" key="2">
    <source>
        <dbReference type="EMBL" id="HJC06891.1"/>
    </source>
</evidence>
<feature type="domain" description="N-acetyltransferase" evidence="1">
    <location>
        <begin position="1"/>
        <end position="169"/>
    </location>
</feature>